<evidence type="ECO:0000256" key="2">
    <source>
        <dbReference type="SAM" id="Phobius"/>
    </source>
</evidence>
<feature type="compositionally biased region" description="Basic and acidic residues" evidence="1">
    <location>
        <begin position="1"/>
        <end position="11"/>
    </location>
</feature>
<feature type="compositionally biased region" description="Polar residues" evidence="1">
    <location>
        <begin position="654"/>
        <end position="672"/>
    </location>
</feature>
<feature type="transmembrane region" description="Helical" evidence="2">
    <location>
        <begin position="438"/>
        <end position="461"/>
    </location>
</feature>
<reference evidence="4 5" key="1">
    <citation type="submission" date="2020-01" db="EMBL/GenBank/DDBJ databases">
        <authorList>
            <consortium name="DOE Joint Genome Institute"/>
            <person name="Haridas S."/>
            <person name="Albert R."/>
            <person name="Binder M."/>
            <person name="Bloem J."/>
            <person name="Labutti K."/>
            <person name="Salamov A."/>
            <person name="Andreopoulos B."/>
            <person name="Baker S.E."/>
            <person name="Barry K."/>
            <person name="Bills G."/>
            <person name="Bluhm B.H."/>
            <person name="Cannon C."/>
            <person name="Castanera R."/>
            <person name="Culley D.E."/>
            <person name="Daum C."/>
            <person name="Ezra D."/>
            <person name="Gonzalez J.B."/>
            <person name="Henrissat B."/>
            <person name="Kuo A."/>
            <person name="Liang C."/>
            <person name="Lipzen A."/>
            <person name="Lutzoni F."/>
            <person name="Magnuson J."/>
            <person name="Mondo S."/>
            <person name="Nolan M."/>
            <person name="Ohm R."/>
            <person name="Pangilinan J."/>
            <person name="Park H.-J.H."/>
            <person name="Ramirez L."/>
            <person name="Alfaro M."/>
            <person name="Sun H."/>
            <person name="Tritt A."/>
            <person name="Yoshinaga Y."/>
            <person name="Zwiers L.-H.L."/>
            <person name="Turgeon B.G."/>
            <person name="Goodwin S.B."/>
            <person name="Spatafora J.W."/>
            <person name="Crous P.W."/>
            <person name="Grigoriev I.V."/>
        </authorList>
    </citation>
    <scope>NUCLEOTIDE SEQUENCE [LARGE SCALE GENOMIC DNA]</scope>
    <source>
        <strain evidence="4 5">CBS 611.86</strain>
    </source>
</reference>
<dbReference type="CDD" id="cd12087">
    <property type="entry name" value="TM_EGFR-like"/>
    <property type="match status" value="1"/>
</dbReference>
<evidence type="ECO:0000313" key="4">
    <source>
        <dbReference type="EMBL" id="KAF2873704.1"/>
    </source>
</evidence>
<comment type="caution">
    <text evidence="4">The sequence shown here is derived from an EMBL/GenBank/DDBJ whole genome shotgun (WGS) entry which is preliminary data.</text>
</comment>
<dbReference type="PANTHER" id="PTHR16861:SF4">
    <property type="entry name" value="SH3 DOMAIN PROTEIN (AFU_ORTHOLOGUE AFUA_1G13610)"/>
    <property type="match status" value="1"/>
</dbReference>
<dbReference type="InterPro" id="IPR033121">
    <property type="entry name" value="PEPTIDASE_A1"/>
</dbReference>
<dbReference type="OrthoDB" id="4074350at2759"/>
<accession>A0A7C8MNR2</accession>
<evidence type="ECO:0000256" key="1">
    <source>
        <dbReference type="SAM" id="MobiDB-lite"/>
    </source>
</evidence>
<dbReference type="CDD" id="cd05471">
    <property type="entry name" value="pepsin_like"/>
    <property type="match status" value="1"/>
</dbReference>
<dbReference type="EMBL" id="JAADJZ010000007">
    <property type="protein sequence ID" value="KAF2873704.1"/>
    <property type="molecule type" value="Genomic_DNA"/>
</dbReference>
<name>A0A7C8MNR2_9PLEO</name>
<dbReference type="PANTHER" id="PTHR16861">
    <property type="entry name" value="GLYCOPROTEIN 38"/>
    <property type="match status" value="1"/>
</dbReference>
<dbReference type="Pfam" id="PF00026">
    <property type="entry name" value="Asp"/>
    <property type="match status" value="1"/>
</dbReference>
<gene>
    <name evidence="4" type="ORF">BDV95DRAFT_593026</name>
</gene>
<protein>
    <submittedName>
        <fullName evidence="4">Aspartic peptidase domain-containing protein</fullName>
    </submittedName>
</protein>
<organism evidence="4 5">
    <name type="scientific">Massariosphaeria phaeospora</name>
    <dbReference type="NCBI Taxonomy" id="100035"/>
    <lineage>
        <taxon>Eukaryota</taxon>
        <taxon>Fungi</taxon>
        <taxon>Dikarya</taxon>
        <taxon>Ascomycota</taxon>
        <taxon>Pezizomycotina</taxon>
        <taxon>Dothideomycetes</taxon>
        <taxon>Pleosporomycetidae</taxon>
        <taxon>Pleosporales</taxon>
        <taxon>Pleosporales incertae sedis</taxon>
        <taxon>Massariosphaeria</taxon>
    </lineage>
</organism>
<dbReference type="SUPFAM" id="SSF50630">
    <property type="entry name" value="Acid proteases"/>
    <property type="match status" value="1"/>
</dbReference>
<keyword evidence="2" id="KW-1133">Transmembrane helix</keyword>
<feature type="region of interest" description="Disordered" evidence="1">
    <location>
        <begin position="489"/>
        <end position="692"/>
    </location>
</feature>
<keyword evidence="5" id="KW-1185">Reference proteome</keyword>
<dbReference type="AlphaFoldDB" id="A0A7C8MNR2"/>
<evidence type="ECO:0000313" key="5">
    <source>
        <dbReference type="Proteomes" id="UP000481861"/>
    </source>
</evidence>
<dbReference type="Gene3D" id="2.40.70.10">
    <property type="entry name" value="Acid Proteases"/>
    <property type="match status" value="2"/>
</dbReference>
<keyword evidence="2" id="KW-0812">Transmembrane</keyword>
<dbReference type="InterPro" id="IPR034164">
    <property type="entry name" value="Pepsin-like_dom"/>
</dbReference>
<feature type="compositionally biased region" description="Basic and acidic residues" evidence="1">
    <location>
        <begin position="679"/>
        <end position="692"/>
    </location>
</feature>
<dbReference type="InterPro" id="IPR021109">
    <property type="entry name" value="Peptidase_aspartic_dom_sf"/>
</dbReference>
<feature type="compositionally biased region" description="Polar residues" evidence="1">
    <location>
        <begin position="602"/>
        <end position="615"/>
    </location>
</feature>
<keyword evidence="2" id="KW-0472">Membrane</keyword>
<feature type="region of interest" description="Disordered" evidence="1">
    <location>
        <begin position="1"/>
        <end position="28"/>
    </location>
</feature>
<evidence type="ECO:0000259" key="3">
    <source>
        <dbReference type="PROSITE" id="PS51767"/>
    </source>
</evidence>
<dbReference type="Proteomes" id="UP000481861">
    <property type="component" value="Unassembled WGS sequence"/>
</dbReference>
<feature type="compositionally biased region" description="Basic and acidic residues" evidence="1">
    <location>
        <begin position="628"/>
        <end position="650"/>
    </location>
</feature>
<feature type="domain" description="Peptidase A1" evidence="3">
    <location>
        <begin position="36"/>
        <end position="395"/>
    </location>
</feature>
<feature type="compositionally biased region" description="Polar residues" evidence="1">
    <location>
        <begin position="567"/>
        <end position="576"/>
    </location>
</feature>
<sequence length="692" mass="75524">MYFPKRADDANAKTLPPPPVTVEASGDFDGNDGKWSTFTINLGDSEPWGRGQNFKVLISTSSPVTLVPQDTGKCAEDCAKSRGLELFNGRQPLGYESTQTWKESGLYDIPLPSWWSGQNPKGTYGLENVALGKSSKTSAVLPEQMVYKYKFEEFWLGSFGLAIGPLDTSGAVKTPFLANFATQIPSSSFGYTAGASYRDHDKGTGTLASLVLGGYDQSRFTDKGVAIDMPKQPQGNTTLVVGVQSILYHSDRKAEANDFSFTAESSGFYATIDSTLPYLWLPDAICEKFAEKFRLTYENDKNMYTMNSSSHNFNMAQNATVTFKIANGLGGSNEFSTIELPYGAFYLTADEPIFNNSTPYFPLRRSPNSQFVLGRAFLQEAYLIVDYERMNFTVAPAKFSDPMPPPDVKSIFKKDFVPPLPSPGPTNTDDGGTLSGGAIAGIVVGIVVAFLLAAVAGFFFWKKRRASKLKRESKVSEIDTVNAGNEVRHRRISELDSEPPNSPKSSMAGYYDRDQKDIVPFPPINEMESPPAELYSAPPTDTPRSERDAESYFNAAPGKFRRRGATRESSGNNTPGTPGVYHPTIAELPGDDSRLQPASAPANRSPSDTSLQTNIDEVINRPGAKTEPAQEAKSGAKAEGEPETAVERRPSHTRGASDTTIQSDTTAVSQPTPEELEDWADRPDEPRRPLSE</sequence>
<proteinExistence type="predicted"/>
<dbReference type="PROSITE" id="PS51767">
    <property type="entry name" value="PEPTIDASE_A1"/>
    <property type="match status" value="1"/>
</dbReference>